<dbReference type="Proteomes" id="UP000242015">
    <property type="component" value="Unassembled WGS sequence"/>
</dbReference>
<accession>A0A2R6CAI0</accession>
<feature type="non-terminal residue" evidence="1">
    <location>
        <position position="1"/>
    </location>
</feature>
<dbReference type="EMBL" id="NEXF01000171">
    <property type="protein sequence ID" value="PSO07884.1"/>
    <property type="molecule type" value="Genomic_DNA"/>
</dbReference>
<reference evidence="1 2" key="1">
    <citation type="submission" date="2017-04" db="EMBL/GenBank/DDBJ databases">
        <title>Novel microbial lineages endemic to geothermal iron-oxide mats fill important gaps in the evolutionary history of Archaea.</title>
        <authorList>
            <person name="Jay Z.J."/>
            <person name="Beam J.P."/>
            <person name="Dlakic M."/>
            <person name="Rusch D.B."/>
            <person name="Kozubal M.A."/>
            <person name="Inskeep W.P."/>
        </authorList>
    </citation>
    <scope>NUCLEOTIDE SEQUENCE [LARGE SCALE GENOMIC DNA]</scope>
    <source>
        <strain evidence="1">BE_D</strain>
    </source>
</reference>
<organism evidence="1 2">
    <name type="scientific">Candidatus Marsarchaeota G2 archaeon BE_D</name>
    <dbReference type="NCBI Taxonomy" id="1978158"/>
    <lineage>
        <taxon>Archaea</taxon>
        <taxon>Candidatus Marsarchaeota</taxon>
        <taxon>Candidatus Marsarchaeota group 2</taxon>
    </lineage>
</organism>
<evidence type="ECO:0000313" key="1">
    <source>
        <dbReference type="EMBL" id="PSO07884.1"/>
    </source>
</evidence>
<gene>
    <name evidence="1" type="ORF">B9Q04_08460</name>
</gene>
<name>A0A2R6CAI0_9ARCH</name>
<protein>
    <submittedName>
        <fullName evidence="1">Uncharacterized protein</fullName>
    </submittedName>
</protein>
<evidence type="ECO:0000313" key="2">
    <source>
        <dbReference type="Proteomes" id="UP000242015"/>
    </source>
</evidence>
<proteinExistence type="predicted"/>
<sequence>VHEHVLRGFHIFIPSEQSLIPRIIKLGIPHSINILQNNVSQADHFSDLQLLLWAANAQNATTACAVHHGYRLDGGWSTH</sequence>
<comment type="caution">
    <text evidence="1">The sequence shown here is derived from an EMBL/GenBank/DDBJ whole genome shotgun (WGS) entry which is preliminary data.</text>
</comment>
<dbReference type="AlphaFoldDB" id="A0A2R6CAI0"/>